<sequence length="155" mass="16118">MRRIVKSLCSMLAVVGLLFTTGGVAAAAPVSDGPSTAAVSCSGHVTYSETRPNIGRLVIYYNSSNGGTNSACMYHNGSNYGVAAPTDVQIWRCTQSSGEGQPCTADKASPKDSGNFLYYAGPVGVTGTANRCVRALGHVAVGPRNYIFDSKRQGC</sequence>
<dbReference type="KEGG" id="ahg:AHOG_08745"/>
<reference evidence="1 2" key="1">
    <citation type="submission" date="2017-07" db="EMBL/GenBank/DDBJ databases">
        <title>Complete genome sequence of Actinoalloteichus hoggarensis DSM 45943, type strain of Actinoalloteichus hoggarensis.</title>
        <authorList>
            <person name="Ruckert C."/>
            <person name="Nouioui I."/>
            <person name="Willmese J."/>
            <person name="van Wezel G."/>
            <person name="Klenk H.-P."/>
            <person name="Kalinowski J."/>
            <person name="Zotchev S.B."/>
        </authorList>
    </citation>
    <scope>NUCLEOTIDE SEQUENCE [LARGE SCALE GENOMIC DNA]</scope>
    <source>
        <strain evidence="1 2">DSM 45943</strain>
    </source>
</reference>
<dbReference type="EMBL" id="CP022521">
    <property type="protein sequence ID" value="ASO19393.1"/>
    <property type="molecule type" value="Genomic_DNA"/>
</dbReference>
<gene>
    <name evidence="1" type="ORF">AHOG_08745</name>
</gene>
<dbReference type="OrthoDB" id="4239053at2"/>
<accession>A0A221W0X7</accession>
<organism evidence="1 2">
    <name type="scientific">Actinoalloteichus hoggarensis</name>
    <dbReference type="NCBI Taxonomy" id="1470176"/>
    <lineage>
        <taxon>Bacteria</taxon>
        <taxon>Bacillati</taxon>
        <taxon>Actinomycetota</taxon>
        <taxon>Actinomycetes</taxon>
        <taxon>Pseudonocardiales</taxon>
        <taxon>Pseudonocardiaceae</taxon>
        <taxon>Actinoalloteichus</taxon>
    </lineage>
</organism>
<evidence type="ECO:0000313" key="1">
    <source>
        <dbReference type="EMBL" id="ASO19393.1"/>
    </source>
</evidence>
<proteinExistence type="predicted"/>
<protein>
    <submittedName>
        <fullName evidence="1">Uncharacterized protein</fullName>
    </submittedName>
</protein>
<keyword evidence="2" id="KW-1185">Reference proteome</keyword>
<dbReference type="RefSeq" id="WP_093940899.1">
    <property type="nucleotide sequence ID" value="NZ_CP022521.1"/>
</dbReference>
<name>A0A221W0X7_9PSEU</name>
<dbReference type="Proteomes" id="UP000204221">
    <property type="component" value="Chromosome"/>
</dbReference>
<dbReference type="AlphaFoldDB" id="A0A221W0X7"/>
<evidence type="ECO:0000313" key="2">
    <source>
        <dbReference type="Proteomes" id="UP000204221"/>
    </source>
</evidence>